<keyword evidence="11" id="KW-1185">Reference proteome</keyword>
<keyword evidence="4 8" id="KW-0812">Transmembrane</keyword>
<evidence type="ECO:0000256" key="3">
    <source>
        <dbReference type="ARBA" id="ARBA00022448"/>
    </source>
</evidence>
<dbReference type="InterPro" id="IPR050360">
    <property type="entry name" value="MFS_Sugar_Transporters"/>
</dbReference>
<keyword evidence="3 7" id="KW-0813">Transport</keyword>
<gene>
    <name evidence="10" type="ORF">N7509_003607</name>
</gene>
<comment type="similarity">
    <text evidence="2 7">Belongs to the major facilitator superfamily. Sugar transporter (TC 2.A.1.1) family.</text>
</comment>
<dbReference type="AlphaFoldDB" id="A0A9X0BBI4"/>
<dbReference type="GeneID" id="81367224"/>
<evidence type="ECO:0000256" key="2">
    <source>
        <dbReference type="ARBA" id="ARBA00010992"/>
    </source>
</evidence>
<keyword evidence="5 8" id="KW-1133">Transmembrane helix</keyword>
<feature type="transmembrane region" description="Helical" evidence="8">
    <location>
        <begin position="123"/>
        <end position="144"/>
    </location>
</feature>
<dbReference type="InterPro" id="IPR005828">
    <property type="entry name" value="MFS_sugar_transport-like"/>
</dbReference>
<feature type="transmembrane region" description="Helical" evidence="8">
    <location>
        <begin position="317"/>
        <end position="334"/>
    </location>
</feature>
<keyword evidence="6 8" id="KW-0472">Membrane</keyword>
<feature type="transmembrane region" description="Helical" evidence="8">
    <location>
        <begin position="373"/>
        <end position="396"/>
    </location>
</feature>
<dbReference type="Proteomes" id="UP001147747">
    <property type="component" value="Unassembled WGS sequence"/>
</dbReference>
<dbReference type="InterPro" id="IPR003663">
    <property type="entry name" value="Sugar/inositol_transpt"/>
</dbReference>
<evidence type="ECO:0000256" key="1">
    <source>
        <dbReference type="ARBA" id="ARBA00004141"/>
    </source>
</evidence>
<dbReference type="GO" id="GO:0005351">
    <property type="term" value="F:carbohydrate:proton symporter activity"/>
    <property type="evidence" value="ECO:0007669"/>
    <property type="project" value="TreeGrafter"/>
</dbReference>
<dbReference type="Pfam" id="PF00083">
    <property type="entry name" value="Sugar_tr"/>
    <property type="match status" value="1"/>
</dbReference>
<feature type="transmembrane region" description="Helical" evidence="8">
    <location>
        <begin position="12"/>
        <end position="30"/>
    </location>
</feature>
<reference evidence="10" key="2">
    <citation type="journal article" date="2023" name="IMA Fungus">
        <title>Comparative genomic study of the Penicillium genus elucidates a diverse pangenome and 15 lateral gene transfer events.</title>
        <authorList>
            <person name="Petersen C."/>
            <person name="Sorensen T."/>
            <person name="Nielsen M.R."/>
            <person name="Sondergaard T.E."/>
            <person name="Sorensen J.L."/>
            <person name="Fitzpatrick D.A."/>
            <person name="Frisvad J.C."/>
            <person name="Nielsen K.L."/>
        </authorList>
    </citation>
    <scope>NUCLEOTIDE SEQUENCE</scope>
    <source>
        <strain evidence="10">IBT 29677</strain>
    </source>
</reference>
<feature type="transmembrane region" description="Helical" evidence="8">
    <location>
        <begin position="98"/>
        <end position="117"/>
    </location>
</feature>
<dbReference type="OrthoDB" id="6612291at2759"/>
<reference evidence="10" key="1">
    <citation type="submission" date="2022-12" db="EMBL/GenBank/DDBJ databases">
        <authorList>
            <person name="Petersen C."/>
        </authorList>
    </citation>
    <scope>NUCLEOTIDE SEQUENCE</scope>
    <source>
        <strain evidence="10">IBT 29677</strain>
    </source>
</reference>
<evidence type="ECO:0000256" key="5">
    <source>
        <dbReference type="ARBA" id="ARBA00022989"/>
    </source>
</evidence>
<feature type="transmembrane region" description="Helical" evidence="8">
    <location>
        <begin position="275"/>
        <end position="297"/>
    </location>
</feature>
<accession>A0A9X0BBI4</accession>
<evidence type="ECO:0000256" key="4">
    <source>
        <dbReference type="ARBA" id="ARBA00022692"/>
    </source>
</evidence>
<feature type="transmembrane region" description="Helical" evidence="8">
    <location>
        <begin position="341"/>
        <end position="361"/>
    </location>
</feature>
<feature type="transmembrane region" description="Helical" evidence="8">
    <location>
        <begin position="66"/>
        <end position="86"/>
    </location>
</feature>
<dbReference type="InterPro" id="IPR036259">
    <property type="entry name" value="MFS_trans_sf"/>
</dbReference>
<evidence type="ECO:0000313" key="11">
    <source>
        <dbReference type="Proteomes" id="UP001147747"/>
    </source>
</evidence>
<dbReference type="PROSITE" id="PS50850">
    <property type="entry name" value="MFS"/>
    <property type="match status" value="1"/>
</dbReference>
<evidence type="ECO:0000256" key="7">
    <source>
        <dbReference type="RuleBase" id="RU003346"/>
    </source>
</evidence>
<dbReference type="PANTHER" id="PTHR48022:SF45">
    <property type="entry name" value="MAJOR FACILITATOR SUPERFAMILY (MFS) PROFILE DOMAIN-CONTAINING PROTEIN-RELATED"/>
    <property type="match status" value="1"/>
</dbReference>
<evidence type="ECO:0000256" key="6">
    <source>
        <dbReference type="ARBA" id="ARBA00023136"/>
    </source>
</evidence>
<comment type="caution">
    <text evidence="10">The sequence shown here is derived from an EMBL/GenBank/DDBJ whole genome shotgun (WGS) entry which is preliminary data.</text>
</comment>
<feature type="transmembrane region" description="Helical" evidence="8">
    <location>
        <begin position="156"/>
        <end position="181"/>
    </location>
</feature>
<keyword evidence="10" id="KW-0762">Sugar transport</keyword>
<feature type="transmembrane region" description="Helical" evidence="8">
    <location>
        <begin position="408"/>
        <end position="430"/>
    </location>
</feature>
<evidence type="ECO:0000256" key="8">
    <source>
        <dbReference type="SAM" id="Phobius"/>
    </source>
</evidence>
<dbReference type="PRINTS" id="PR00171">
    <property type="entry name" value="SUGRTRNSPORT"/>
</dbReference>
<name>A0A9X0BBI4_9EURO</name>
<dbReference type="NCBIfam" id="TIGR00879">
    <property type="entry name" value="SP"/>
    <property type="match status" value="1"/>
</dbReference>
<dbReference type="Gene3D" id="1.20.1250.20">
    <property type="entry name" value="MFS general substrate transporter like domains"/>
    <property type="match status" value="1"/>
</dbReference>
<feature type="transmembrane region" description="Helical" evidence="8">
    <location>
        <begin position="436"/>
        <end position="457"/>
    </location>
</feature>
<feature type="transmembrane region" description="Helical" evidence="8">
    <location>
        <begin position="187"/>
        <end position="208"/>
    </location>
</feature>
<feature type="domain" description="Major facilitator superfamily (MFS) profile" evidence="9">
    <location>
        <begin position="17"/>
        <end position="461"/>
    </location>
</feature>
<dbReference type="SUPFAM" id="SSF103473">
    <property type="entry name" value="MFS general substrate transporter"/>
    <property type="match status" value="1"/>
</dbReference>
<dbReference type="PANTHER" id="PTHR48022">
    <property type="entry name" value="PLASTIDIC GLUCOSE TRANSPORTER 4"/>
    <property type="match status" value="1"/>
</dbReference>
<dbReference type="GO" id="GO:0016020">
    <property type="term" value="C:membrane"/>
    <property type="evidence" value="ECO:0007669"/>
    <property type="project" value="UniProtKB-SubCell"/>
</dbReference>
<comment type="subcellular location">
    <subcellularLocation>
        <location evidence="1">Membrane</location>
        <topology evidence="1">Multi-pass membrane protein</topology>
    </subcellularLocation>
</comment>
<dbReference type="RefSeq" id="XP_056490978.1">
    <property type="nucleotide sequence ID" value="XM_056628244.1"/>
</dbReference>
<sequence length="510" mass="54539">MAPFLGLRGNRLSLAGLLGVMMPSFIALGYNQALLGGVLTLNAFEKQFSQISVVDAAPQEKGRTSAIQGTVVALYAMGGLFGALGCIGLGDVFGRRRVIMASAVVQLIGAVLLTSAFAFEHLIVSRIILGLGTGGLMATAPVWLSEISSSKRRGANVSTAGLSAGLGATIALLVDFGLSFASGGVGWRFPAAIPVLFSLIVLGFVYFLPESPRWLIRKDRIAEARVVLSALDDMSIGNGKIEGEIKQVKSSLQLAGGGSLGQILHMGPQRVIHRAALAVMVMMFMQLTGFNAMTFYATTIFETYLHLDPVKSRILAAMYQLTSLITGTICVFTIEGLGRRILLLGSAAGNCICMSFIAALGSQPENPKAMHGAVVFVFIYHMLFVGGFGGVSFLYATEIAPLHHRATINALAVGTFWAFCVLIVEVTPIAIGFIQWRFFIVFAGLNALIVVVVYFLFPETGGRSLEEVDQIFIKSTSIWDSVRVAQRLPRSVGEGEMEEMSPENHSKTTV</sequence>
<proteinExistence type="inferred from homology"/>
<protein>
    <submittedName>
        <fullName evidence="10">Sugar transporter</fullName>
    </submittedName>
</protein>
<organism evidence="10 11">
    <name type="scientific">Penicillium cosmopolitanum</name>
    <dbReference type="NCBI Taxonomy" id="1131564"/>
    <lineage>
        <taxon>Eukaryota</taxon>
        <taxon>Fungi</taxon>
        <taxon>Dikarya</taxon>
        <taxon>Ascomycota</taxon>
        <taxon>Pezizomycotina</taxon>
        <taxon>Eurotiomycetes</taxon>
        <taxon>Eurotiomycetidae</taxon>
        <taxon>Eurotiales</taxon>
        <taxon>Aspergillaceae</taxon>
        <taxon>Penicillium</taxon>
    </lineage>
</organism>
<dbReference type="InterPro" id="IPR020846">
    <property type="entry name" value="MFS_dom"/>
</dbReference>
<evidence type="ECO:0000259" key="9">
    <source>
        <dbReference type="PROSITE" id="PS50850"/>
    </source>
</evidence>
<dbReference type="EMBL" id="JAPZBU010000005">
    <property type="protein sequence ID" value="KAJ5403736.1"/>
    <property type="molecule type" value="Genomic_DNA"/>
</dbReference>
<evidence type="ECO:0000313" key="10">
    <source>
        <dbReference type="EMBL" id="KAJ5403736.1"/>
    </source>
</evidence>